<evidence type="ECO:0000313" key="4">
    <source>
        <dbReference type="Proteomes" id="UP000723714"/>
    </source>
</evidence>
<dbReference type="InterPro" id="IPR013830">
    <property type="entry name" value="SGNH_hydro"/>
</dbReference>
<dbReference type="Proteomes" id="UP000723714">
    <property type="component" value="Unassembled WGS sequence"/>
</dbReference>
<dbReference type="CDD" id="cd00229">
    <property type="entry name" value="SGNH_hydrolase"/>
    <property type="match status" value="1"/>
</dbReference>
<dbReference type="InterPro" id="IPR051532">
    <property type="entry name" value="Ester_Hydrolysis_Enzymes"/>
</dbReference>
<protein>
    <submittedName>
        <fullName evidence="3">SGNH/GDSL hydrolase family protein</fullName>
    </submittedName>
</protein>
<evidence type="ECO:0000313" key="3">
    <source>
        <dbReference type="EMBL" id="MBU3874348.1"/>
    </source>
</evidence>
<accession>A0ABS6CYG7</accession>
<keyword evidence="3" id="KW-0378">Hydrolase</keyword>
<dbReference type="GO" id="GO:0016787">
    <property type="term" value="F:hydrolase activity"/>
    <property type="evidence" value="ECO:0007669"/>
    <property type="project" value="UniProtKB-KW"/>
</dbReference>
<keyword evidence="4" id="KW-1185">Reference proteome</keyword>
<reference evidence="3 4" key="1">
    <citation type="submission" date="2021-06" db="EMBL/GenBank/DDBJ databases">
        <title>Faecalicatena sp. nov. isolated from porcine feces.</title>
        <authorList>
            <person name="Oh B.S."/>
            <person name="Lee J.H."/>
        </authorList>
    </citation>
    <scope>NUCLEOTIDE SEQUENCE [LARGE SCALE GENOMIC DNA]</scope>
    <source>
        <strain evidence="3 4">AGMB00832</strain>
    </source>
</reference>
<comment type="caution">
    <text evidence="3">The sequence shown here is derived from an EMBL/GenBank/DDBJ whole genome shotgun (WGS) entry which is preliminary data.</text>
</comment>
<proteinExistence type="predicted"/>
<name>A0ABS6CYG7_9FIRM</name>
<evidence type="ECO:0000256" key="1">
    <source>
        <dbReference type="SAM" id="MobiDB-lite"/>
    </source>
</evidence>
<gene>
    <name evidence="3" type="ORF">HGO97_000750</name>
</gene>
<dbReference type="PANTHER" id="PTHR30383">
    <property type="entry name" value="THIOESTERASE 1/PROTEASE 1/LYSOPHOSPHOLIPASE L1"/>
    <property type="match status" value="1"/>
</dbReference>
<evidence type="ECO:0000259" key="2">
    <source>
        <dbReference type="Pfam" id="PF13472"/>
    </source>
</evidence>
<dbReference type="Pfam" id="PF13472">
    <property type="entry name" value="Lipase_GDSL_2"/>
    <property type="match status" value="1"/>
</dbReference>
<organism evidence="3 4">
    <name type="scientific">Faecalicatena faecalis</name>
    <dbReference type="NCBI Taxonomy" id="2726362"/>
    <lineage>
        <taxon>Bacteria</taxon>
        <taxon>Bacillati</taxon>
        <taxon>Bacillota</taxon>
        <taxon>Clostridia</taxon>
        <taxon>Lachnospirales</taxon>
        <taxon>Lachnospiraceae</taxon>
        <taxon>Faecalicatena</taxon>
    </lineage>
</organism>
<feature type="domain" description="SGNH hydrolase-type esterase" evidence="2">
    <location>
        <begin position="20"/>
        <end position="245"/>
    </location>
</feature>
<dbReference type="EMBL" id="JABACJ020000001">
    <property type="protein sequence ID" value="MBU3874348.1"/>
    <property type="molecule type" value="Genomic_DNA"/>
</dbReference>
<dbReference type="PANTHER" id="PTHR30383:SF5">
    <property type="entry name" value="SGNH HYDROLASE-TYPE ESTERASE DOMAIN-CONTAINING PROTEIN"/>
    <property type="match status" value="1"/>
</dbReference>
<feature type="compositionally biased region" description="Basic and acidic residues" evidence="1">
    <location>
        <begin position="276"/>
        <end position="286"/>
    </location>
</feature>
<feature type="region of interest" description="Disordered" evidence="1">
    <location>
        <begin position="257"/>
        <end position="296"/>
    </location>
</feature>
<sequence>MCMHQVLPVRAWDEMITCTILGDSIAKGYSTDKVNPIKCYGRIVTERLSKEYGTWFDYHNFAKNGLDTTGLNEQILSRDTVKWSLNKSDVILLTMGSNDLLNEFKREAQEILNSDTKFRSASQAVGELKEGGKKNPLIVFKIIDALSNWDYGSFENQWIQAMDTITQQKKADAQIIVTNIYNPISNVEMPGTLNKVVENIIKNMNSIIEKRSTEYGYEVVDLYNSNVAAFVQGDGLHPSQEGQELIARMIYKMIENPDEQGKTNVPGQKRKQKGGTKKEEKEEGQVHRNYKTISHL</sequence>